<evidence type="ECO:0000259" key="5">
    <source>
        <dbReference type="Pfam" id="PF25396"/>
    </source>
</evidence>
<feature type="domain" description="DNA2/NAM7 helicase-like C-terminal" evidence="4">
    <location>
        <begin position="716"/>
        <end position="905"/>
    </location>
</feature>
<dbReference type="InterPro" id="IPR047187">
    <property type="entry name" value="SF1_C_Upf1"/>
</dbReference>
<dbReference type="EMBL" id="JBANMG010000002">
    <property type="protein sequence ID" value="KAK6956043.1"/>
    <property type="molecule type" value="Genomic_DNA"/>
</dbReference>
<evidence type="ECO:0000313" key="7">
    <source>
        <dbReference type="Proteomes" id="UP001369815"/>
    </source>
</evidence>
<dbReference type="CDD" id="cd18808">
    <property type="entry name" value="SF1_C_Upf1"/>
    <property type="match status" value="1"/>
</dbReference>
<reference evidence="6 7" key="1">
    <citation type="journal article" date="2024" name="Front Chem Biol">
        <title>Unveiling the potential of Daldinia eschscholtzii MFLUCC 19-0629 through bioactivity and bioinformatics studies for enhanced sustainable agriculture production.</title>
        <authorList>
            <person name="Brooks S."/>
            <person name="Weaver J.A."/>
            <person name="Klomchit A."/>
            <person name="Alharthi S.A."/>
            <person name="Onlamun T."/>
            <person name="Nurani R."/>
            <person name="Vong T.K."/>
            <person name="Alberti F."/>
            <person name="Greco C."/>
        </authorList>
    </citation>
    <scope>NUCLEOTIDE SEQUENCE [LARGE SCALE GENOMIC DNA]</scope>
    <source>
        <strain evidence="6">MFLUCC 19-0629</strain>
    </source>
</reference>
<dbReference type="GO" id="GO:0031380">
    <property type="term" value="C:nuclear RNA-directed RNA polymerase complex"/>
    <property type="evidence" value="ECO:0007669"/>
    <property type="project" value="TreeGrafter"/>
</dbReference>
<dbReference type="Pfam" id="PF25396">
    <property type="entry name" value="ZNFX1"/>
    <property type="match status" value="1"/>
</dbReference>
<feature type="region of interest" description="Disordered" evidence="2">
    <location>
        <begin position="1234"/>
        <end position="1297"/>
    </location>
</feature>
<name>A0AAX6MUE3_9PEZI</name>
<dbReference type="InterPro" id="IPR057373">
    <property type="entry name" value="ZNFX1"/>
</dbReference>
<feature type="compositionally biased region" description="Polar residues" evidence="2">
    <location>
        <begin position="1236"/>
        <end position="1245"/>
    </location>
</feature>
<protein>
    <submittedName>
        <fullName evidence="6">Uncharacterized protein</fullName>
    </submittedName>
</protein>
<sequence>MNDPNSPDGHDTQREFDIIKHHIYFEQYLPAAPPAQEWRSYPEIPTGQDLNPDWDDQEQLDRIRNLLPNKWKQPWESKNTYLETHYRLQREEGITMLRHSIKKFKDDPAMMDDGETCIYTRVFVRGYLMTRLGPMCQVQFSTERSGKKIRWSQTRRLTVGTLVAISTAKDRFKTICMPAIISEHRIRDGLDQNPPTIYFQWANISDAVMDPNQELVMIETRLGYFEAVRHSMVGLQHVAATETPLDKYLVQADKRDLCAKYVEHDPHRDVTSLVHHIPDSSSMTESERHGKIVEVCEPLRHYSVLDGFDSQLSRYTNLDNSQLSAVHRILTKELAIVQGPPGTGKTFTSVQALRILLESQERGSNVIIVAAQTNHAVDQILIQLINAGFKVVRLGGRTQNEDIKHYSMYNLRQRTRALLSQRADRDFRTFESARKRNITELEKIIDVVFPDDLLDPEILRSTGLITDSQFGSLRAEQEWADPPSTQDGPSGLLAEWLGSQLVQARQPGEKDPEFDAFEDHDSLDIDLEDYDMELDNCIDDEDENTGRIDGKFLPIKHLWTGSNSQNYTEDDLVVRRDLQKQNLWDIDIKHRGAVYQFWQKELLLRNRQKFRDLLADNARITKNLKMNRWYKDTQCIKAQQIEIIGCTTTGLCKYRGLLAALRPRTMLIEEAAETREANILSALYGSLEQLILVGDHQQLAPHCDTPGLGQEPYYMRVSMFERLVHLNMPFTVLNMQRRMIPALREILNEFYPSLQDHPVVTQGHSRPPIPGMAVPSFFFHHTWTEGQDENLSRFNILEAEMIIRFIDYLLMNGTPASQITVLTFYRGQKKKIISMFKSQMRQWAPFTNVFTVDSYQGEENDIVILSLVRSKGPNGPHQAGFLQDENRGVVSISRARRGFYVFGNMLNLAFASQLSWNMWGKVQQVFEKQGRFGGDTRLPITCQKHRRTVWMSHPEDWVNCHGGCDLPCPDELDCGHACGRRCHWATHDKLICTEPCAGFTGAYPHDEFLPENETFNVEDVSVGYDRTHVAPFISQDQRRMSATTSGRGKKRGLHRGGRRVRDFRPGLGYHGGWDNPPETDFGQVNLPPLADIGGYGWSDFNANIEDEKTFREPITGSSSPLNRTSIQDTYRPVTLDNHGLRSVGKSIIARTSPPLKKSSDDLLTSEDHTEAIVLGARSLDIGSNSIRANALDSTTAVEHISDMLADPTTSQQENVEVATPRSHAGVVAFGSHLYSRGSSQPSSILSIPVGRRADKPEWEPLPDTETSSIGRMVEENPKDNIAAGSRSRAKEDDLITF</sequence>
<feature type="domain" description="DNA2/NAM7 helicase helicase" evidence="3">
    <location>
        <begin position="317"/>
        <end position="702"/>
    </location>
</feature>
<evidence type="ECO:0000256" key="1">
    <source>
        <dbReference type="ARBA" id="ARBA00022806"/>
    </source>
</evidence>
<gene>
    <name evidence="6" type="ORF">Daesc_001313</name>
</gene>
<evidence type="ECO:0000256" key="2">
    <source>
        <dbReference type="SAM" id="MobiDB-lite"/>
    </source>
</evidence>
<keyword evidence="1" id="KW-0347">Helicase</keyword>
<proteinExistence type="predicted"/>
<evidence type="ECO:0000259" key="4">
    <source>
        <dbReference type="Pfam" id="PF13087"/>
    </source>
</evidence>
<dbReference type="InterPro" id="IPR027417">
    <property type="entry name" value="P-loop_NTPase"/>
</dbReference>
<evidence type="ECO:0000313" key="6">
    <source>
        <dbReference type="EMBL" id="KAK6956043.1"/>
    </source>
</evidence>
<evidence type="ECO:0000259" key="3">
    <source>
        <dbReference type="Pfam" id="PF13086"/>
    </source>
</evidence>
<dbReference type="Pfam" id="PF13087">
    <property type="entry name" value="AAA_12"/>
    <property type="match status" value="1"/>
</dbReference>
<dbReference type="Proteomes" id="UP001369815">
    <property type="component" value="Unassembled WGS sequence"/>
</dbReference>
<comment type="caution">
    <text evidence="6">The sequence shown here is derived from an EMBL/GenBank/DDBJ whole genome shotgun (WGS) entry which is preliminary data.</text>
</comment>
<dbReference type="InterPro" id="IPR041677">
    <property type="entry name" value="DNA2/NAM7_AAA_11"/>
</dbReference>
<feature type="domain" description="ZNFX1" evidence="5">
    <location>
        <begin position="113"/>
        <end position="221"/>
    </location>
</feature>
<keyword evidence="7" id="KW-1185">Reference proteome</keyword>
<dbReference type="SUPFAM" id="SSF52540">
    <property type="entry name" value="P-loop containing nucleoside triphosphate hydrolases"/>
    <property type="match status" value="1"/>
</dbReference>
<organism evidence="6 7">
    <name type="scientific">Daldinia eschscholtzii</name>
    <dbReference type="NCBI Taxonomy" id="292717"/>
    <lineage>
        <taxon>Eukaryota</taxon>
        <taxon>Fungi</taxon>
        <taxon>Dikarya</taxon>
        <taxon>Ascomycota</taxon>
        <taxon>Pezizomycotina</taxon>
        <taxon>Sordariomycetes</taxon>
        <taxon>Xylariomycetidae</taxon>
        <taxon>Xylariales</taxon>
        <taxon>Hypoxylaceae</taxon>
        <taxon>Daldinia</taxon>
    </lineage>
</organism>
<keyword evidence="1" id="KW-0547">Nucleotide-binding</keyword>
<dbReference type="PANTHER" id="PTHR10887:SF341">
    <property type="entry name" value="NFX1-TYPE ZINC FINGER-CONTAINING PROTEIN 1"/>
    <property type="match status" value="1"/>
</dbReference>
<accession>A0AAX6MUE3</accession>
<dbReference type="Pfam" id="PF13086">
    <property type="entry name" value="AAA_11"/>
    <property type="match status" value="1"/>
</dbReference>
<keyword evidence="1" id="KW-0067">ATP-binding</keyword>
<dbReference type="InterPro" id="IPR045055">
    <property type="entry name" value="DNA2/NAM7-like"/>
</dbReference>
<dbReference type="GO" id="GO:0031048">
    <property type="term" value="P:regulatory ncRNA-mediated heterochromatin formation"/>
    <property type="evidence" value="ECO:0007669"/>
    <property type="project" value="TreeGrafter"/>
</dbReference>
<feature type="compositionally biased region" description="Basic residues" evidence="2">
    <location>
        <begin position="1047"/>
        <end position="1057"/>
    </location>
</feature>
<dbReference type="InterPro" id="IPR041679">
    <property type="entry name" value="DNA2/NAM7-like_C"/>
</dbReference>
<feature type="compositionally biased region" description="Basic and acidic residues" evidence="2">
    <location>
        <begin position="1288"/>
        <end position="1297"/>
    </location>
</feature>
<dbReference type="GO" id="GO:0004386">
    <property type="term" value="F:helicase activity"/>
    <property type="evidence" value="ECO:0007669"/>
    <property type="project" value="InterPro"/>
</dbReference>
<dbReference type="PANTHER" id="PTHR10887">
    <property type="entry name" value="DNA2/NAM7 HELICASE FAMILY"/>
    <property type="match status" value="1"/>
</dbReference>
<dbReference type="Gene3D" id="3.40.50.300">
    <property type="entry name" value="P-loop containing nucleotide triphosphate hydrolases"/>
    <property type="match status" value="3"/>
</dbReference>
<feature type="region of interest" description="Disordered" evidence="2">
    <location>
        <begin position="1036"/>
        <end position="1057"/>
    </location>
</feature>
<keyword evidence="1" id="KW-0378">Hydrolase</keyword>